<dbReference type="Pfam" id="PF12893">
    <property type="entry name" value="Lumazine_bd_2"/>
    <property type="match status" value="1"/>
</dbReference>
<sequence>MENNYTDNAAAIAAVLSTYFQSVFIGDTASLRKIFHPQALVTGDIKGVPYFKALDQYLDGVQNRKSPFELNEPFQMEILAIEIINSIAIAKTHLPMLGFNYYDLLSLNKINGEWIIINKLLTHVNL</sequence>
<evidence type="ECO:0008006" key="3">
    <source>
        <dbReference type="Google" id="ProtNLM"/>
    </source>
</evidence>
<evidence type="ECO:0000313" key="1">
    <source>
        <dbReference type="EMBL" id="MBB5636414.1"/>
    </source>
</evidence>
<evidence type="ECO:0000313" key="2">
    <source>
        <dbReference type="Proteomes" id="UP000537204"/>
    </source>
</evidence>
<dbReference type="InterPro" id="IPR032710">
    <property type="entry name" value="NTF2-like_dom_sf"/>
</dbReference>
<gene>
    <name evidence="1" type="ORF">HDE68_002315</name>
</gene>
<accession>A0A7W9DZN1</accession>
<dbReference type="SUPFAM" id="SSF54427">
    <property type="entry name" value="NTF2-like"/>
    <property type="match status" value="1"/>
</dbReference>
<dbReference type="InterPro" id="IPR039437">
    <property type="entry name" value="FrzH/put_lumazine-bd"/>
</dbReference>
<proteinExistence type="predicted"/>
<protein>
    <recommendedName>
        <fullName evidence="3">Lumazine-binding protein</fullName>
    </recommendedName>
</protein>
<name>A0A7W9DZN1_9SPHI</name>
<organism evidence="1 2">
    <name type="scientific">Pedobacter cryoconitis</name>
    <dbReference type="NCBI Taxonomy" id="188932"/>
    <lineage>
        <taxon>Bacteria</taxon>
        <taxon>Pseudomonadati</taxon>
        <taxon>Bacteroidota</taxon>
        <taxon>Sphingobacteriia</taxon>
        <taxon>Sphingobacteriales</taxon>
        <taxon>Sphingobacteriaceae</taxon>
        <taxon>Pedobacter</taxon>
    </lineage>
</organism>
<dbReference type="RefSeq" id="WP_183881965.1">
    <property type="nucleotide sequence ID" value="NZ_JACHCE010000003.1"/>
</dbReference>
<dbReference type="Proteomes" id="UP000537204">
    <property type="component" value="Unassembled WGS sequence"/>
</dbReference>
<comment type="caution">
    <text evidence="1">The sequence shown here is derived from an EMBL/GenBank/DDBJ whole genome shotgun (WGS) entry which is preliminary data.</text>
</comment>
<dbReference type="EMBL" id="JACHCE010000003">
    <property type="protein sequence ID" value="MBB5636414.1"/>
    <property type="molecule type" value="Genomic_DNA"/>
</dbReference>
<dbReference type="AlphaFoldDB" id="A0A7W9DZN1"/>
<reference evidence="1 2" key="1">
    <citation type="submission" date="2020-08" db="EMBL/GenBank/DDBJ databases">
        <title>Genomic Encyclopedia of Type Strains, Phase IV (KMG-V): Genome sequencing to study the core and pangenomes of soil and plant-associated prokaryotes.</title>
        <authorList>
            <person name="Whitman W."/>
        </authorList>
    </citation>
    <scope>NUCLEOTIDE SEQUENCE [LARGE SCALE GENOMIC DNA]</scope>
    <source>
        <strain evidence="1 2">S3M1</strain>
    </source>
</reference>
<dbReference type="Gene3D" id="3.10.450.50">
    <property type="match status" value="1"/>
</dbReference>